<name>A0A162I7Q3_9HYPO</name>
<protein>
    <submittedName>
        <fullName evidence="1">Uncharacterized protein</fullName>
    </submittedName>
</protein>
<dbReference type="EMBL" id="AZHD01000029">
    <property type="protein sequence ID" value="OAA53445.1"/>
    <property type="molecule type" value="Genomic_DNA"/>
</dbReference>
<organism evidence="1 2">
    <name type="scientific">Niveomyces insectorum RCEF 264</name>
    <dbReference type="NCBI Taxonomy" id="1081102"/>
    <lineage>
        <taxon>Eukaryota</taxon>
        <taxon>Fungi</taxon>
        <taxon>Dikarya</taxon>
        <taxon>Ascomycota</taxon>
        <taxon>Pezizomycotina</taxon>
        <taxon>Sordariomycetes</taxon>
        <taxon>Hypocreomycetidae</taxon>
        <taxon>Hypocreales</taxon>
        <taxon>Cordycipitaceae</taxon>
        <taxon>Niveomyces</taxon>
    </lineage>
</organism>
<gene>
    <name evidence="1" type="ORF">SPI_09373</name>
</gene>
<dbReference type="AlphaFoldDB" id="A0A162I7Q3"/>
<keyword evidence="2" id="KW-1185">Reference proteome</keyword>
<accession>A0A162I7Q3</accession>
<comment type="caution">
    <text evidence="1">The sequence shown here is derived from an EMBL/GenBank/DDBJ whole genome shotgun (WGS) entry which is preliminary data.</text>
</comment>
<sequence>MDHVGHPAVRPPLLFTIPPLPAPPPPPVSPAVPSWSRTPLATDDNTGAVLGGSITLRERFLRPAECAVWAQITSGQPILDLLLQGTNGGGGSSESDGSVFRQVGLFWINKVDEEMKKQFYGLDEAWGDGLSAWTAPQRATLVKRPYSSLCETGRSVRPATSIPLVDYAVLLSFMQANPDRAGDEAELVQLTNGWMSTALEENESKHDGDAVVVPSSSSSLLFSLL</sequence>
<reference evidence="1 2" key="1">
    <citation type="journal article" date="2016" name="Genome Biol. Evol.">
        <title>Divergent and convergent evolution of fungal pathogenicity.</title>
        <authorList>
            <person name="Shang Y."/>
            <person name="Xiao G."/>
            <person name="Zheng P."/>
            <person name="Cen K."/>
            <person name="Zhan S."/>
            <person name="Wang C."/>
        </authorList>
    </citation>
    <scope>NUCLEOTIDE SEQUENCE [LARGE SCALE GENOMIC DNA]</scope>
    <source>
        <strain evidence="1 2">RCEF 264</strain>
    </source>
</reference>
<evidence type="ECO:0000313" key="2">
    <source>
        <dbReference type="Proteomes" id="UP000076874"/>
    </source>
</evidence>
<dbReference type="Proteomes" id="UP000076874">
    <property type="component" value="Unassembled WGS sequence"/>
</dbReference>
<proteinExistence type="predicted"/>
<evidence type="ECO:0000313" key="1">
    <source>
        <dbReference type="EMBL" id="OAA53445.1"/>
    </source>
</evidence>